<dbReference type="GO" id="GO:0005524">
    <property type="term" value="F:ATP binding"/>
    <property type="evidence" value="ECO:0007669"/>
    <property type="project" value="UniProtKB-KW"/>
</dbReference>
<dbReference type="GO" id="GO:0000155">
    <property type="term" value="F:phosphorelay sensor kinase activity"/>
    <property type="evidence" value="ECO:0007669"/>
    <property type="project" value="InterPro"/>
</dbReference>
<keyword evidence="6 13" id="KW-0812">Transmembrane</keyword>
<evidence type="ECO:0000256" key="7">
    <source>
        <dbReference type="ARBA" id="ARBA00022741"/>
    </source>
</evidence>
<accession>A0A927H0I9</accession>
<feature type="domain" description="Histidine kinase" evidence="14">
    <location>
        <begin position="497"/>
        <end position="605"/>
    </location>
</feature>
<keyword evidence="5" id="KW-0808">Transferase</keyword>
<dbReference type="GO" id="GO:0005886">
    <property type="term" value="C:plasma membrane"/>
    <property type="evidence" value="ECO:0007669"/>
    <property type="project" value="UniProtKB-SubCell"/>
</dbReference>
<dbReference type="EMBL" id="JACXJA010000017">
    <property type="protein sequence ID" value="MBD2863192.1"/>
    <property type="molecule type" value="Genomic_DNA"/>
</dbReference>
<evidence type="ECO:0000256" key="1">
    <source>
        <dbReference type="ARBA" id="ARBA00000085"/>
    </source>
</evidence>
<evidence type="ECO:0000256" key="4">
    <source>
        <dbReference type="ARBA" id="ARBA00022475"/>
    </source>
</evidence>
<keyword evidence="8 15" id="KW-0418">Kinase</keyword>
<evidence type="ECO:0000256" key="9">
    <source>
        <dbReference type="ARBA" id="ARBA00022840"/>
    </source>
</evidence>
<dbReference type="InterPro" id="IPR050640">
    <property type="entry name" value="Bact_2-comp_sensor_kinase"/>
</dbReference>
<name>A0A927H0I9_9BACL</name>
<keyword evidence="10 13" id="KW-1133">Transmembrane helix</keyword>
<evidence type="ECO:0000259" key="14">
    <source>
        <dbReference type="PROSITE" id="PS50109"/>
    </source>
</evidence>
<reference evidence="15" key="1">
    <citation type="submission" date="2020-09" db="EMBL/GenBank/DDBJ databases">
        <title>A novel bacterium of genus Paenibacillus, isolated from South China Sea.</title>
        <authorList>
            <person name="Huang H."/>
            <person name="Mo K."/>
            <person name="Hu Y."/>
        </authorList>
    </citation>
    <scope>NUCLEOTIDE SEQUENCE</scope>
    <source>
        <strain evidence="15">IB182363</strain>
    </source>
</reference>
<dbReference type="SMART" id="SM00387">
    <property type="entry name" value="HATPase_c"/>
    <property type="match status" value="1"/>
</dbReference>
<evidence type="ECO:0000256" key="3">
    <source>
        <dbReference type="ARBA" id="ARBA00012438"/>
    </source>
</evidence>
<evidence type="ECO:0000256" key="10">
    <source>
        <dbReference type="ARBA" id="ARBA00022989"/>
    </source>
</evidence>
<evidence type="ECO:0000256" key="2">
    <source>
        <dbReference type="ARBA" id="ARBA00004651"/>
    </source>
</evidence>
<dbReference type="InterPro" id="IPR036890">
    <property type="entry name" value="HATPase_C_sf"/>
</dbReference>
<dbReference type="RefSeq" id="WP_190928767.1">
    <property type="nucleotide sequence ID" value="NZ_JACXJA010000017.1"/>
</dbReference>
<keyword evidence="12 13" id="KW-0472">Membrane</keyword>
<dbReference type="Proteomes" id="UP000639396">
    <property type="component" value="Unassembled WGS sequence"/>
</dbReference>
<dbReference type="SUPFAM" id="SSF103190">
    <property type="entry name" value="Sensory domain-like"/>
    <property type="match status" value="1"/>
</dbReference>
<keyword evidence="4" id="KW-1003">Cell membrane</keyword>
<dbReference type="Pfam" id="PF02743">
    <property type="entry name" value="dCache_1"/>
    <property type="match status" value="1"/>
</dbReference>
<evidence type="ECO:0000256" key="5">
    <source>
        <dbReference type="ARBA" id="ARBA00022679"/>
    </source>
</evidence>
<dbReference type="PANTHER" id="PTHR34220">
    <property type="entry name" value="SENSOR HISTIDINE KINASE YPDA"/>
    <property type="match status" value="1"/>
</dbReference>
<gene>
    <name evidence="15" type="ORF">IDH45_14460</name>
</gene>
<dbReference type="PANTHER" id="PTHR34220:SF7">
    <property type="entry name" value="SENSOR HISTIDINE KINASE YPDA"/>
    <property type="match status" value="1"/>
</dbReference>
<keyword evidence="16" id="KW-1185">Reference proteome</keyword>
<dbReference type="InterPro" id="IPR004358">
    <property type="entry name" value="Sig_transdc_His_kin-like_C"/>
</dbReference>
<protein>
    <recommendedName>
        <fullName evidence="3">histidine kinase</fullName>
        <ecNumber evidence="3">2.7.13.3</ecNumber>
    </recommendedName>
</protein>
<dbReference type="SUPFAM" id="SSF55874">
    <property type="entry name" value="ATPase domain of HSP90 chaperone/DNA topoisomerase II/histidine kinase"/>
    <property type="match status" value="1"/>
</dbReference>
<dbReference type="Gene3D" id="3.30.450.20">
    <property type="entry name" value="PAS domain"/>
    <property type="match status" value="1"/>
</dbReference>
<keyword evidence="7" id="KW-0547">Nucleotide-binding</keyword>
<sequence length="618" mass="70175">MIDFARRAMGYVRLQARRFGIPRSWLITFSLLIVLPSIVLVYAYSQRTASILEEEVSNSMQQTVKQAGNNLSYRLGHIRDISNAASINPMLHQFLKEDGIPSIEWQLEILKELRYFVETIQTNTDVFRLRLFVKNTTMLSEERYNFFSLDSLKSWPYYGEVLSANGAIVWTDIYKQDYIGSGEAYIMSSARMLHDSEQFGEVGAVLVIDVSEELVTDILSDIDLTKPGNVFIVDRDGAVVAHADKSRIGTPLEEKVRLAIQQGQEGKVKIELNNKYEYAMYSTIQPTGWKVVVQVPAADISEKIKLKKTAGFATLAGVFALFLLLVFALLALIVRSMNRRLQQVIRVIRTEGIERLDEPQSMPEGNFMMLERSVDMLMRRMRSLMEQTYKAQVLEREAQLRALQAQINPHFLYNTLDTINWIAIGHGKHDISEMIDALAKYFRLSLNKGRDVMSVADELNLARVYLDIQKSRFLNSFEYRIEPETDLLDYTVPKLTLQPIVENALLHGIHKMKNKFGTILIRAYREGNELILEVSDNGIGMEEEHAQRLLVEPQTMARAEGSGSSYGLYNVNERIKLFAGEASGLRITSRLGEGTSVTVHIRLDLIARPASPPFGSNE</sequence>
<dbReference type="PROSITE" id="PS50109">
    <property type="entry name" value="HIS_KIN"/>
    <property type="match status" value="1"/>
</dbReference>
<dbReference type="Gene3D" id="3.30.565.10">
    <property type="entry name" value="Histidine kinase-like ATPase, C-terminal domain"/>
    <property type="match status" value="1"/>
</dbReference>
<comment type="catalytic activity">
    <reaction evidence="1">
        <text>ATP + protein L-histidine = ADP + protein N-phospho-L-histidine.</text>
        <dbReference type="EC" id="2.7.13.3"/>
    </reaction>
</comment>
<evidence type="ECO:0000256" key="8">
    <source>
        <dbReference type="ARBA" id="ARBA00022777"/>
    </source>
</evidence>
<dbReference type="CDD" id="cd12912">
    <property type="entry name" value="PDC2_MCP_like"/>
    <property type="match status" value="1"/>
</dbReference>
<keyword evidence="11" id="KW-0902">Two-component regulatory system</keyword>
<comment type="subcellular location">
    <subcellularLocation>
        <location evidence="2">Cell membrane</location>
        <topology evidence="2">Multi-pass membrane protein</topology>
    </subcellularLocation>
</comment>
<dbReference type="InterPro" id="IPR010559">
    <property type="entry name" value="Sig_transdc_His_kin_internal"/>
</dbReference>
<evidence type="ECO:0000256" key="6">
    <source>
        <dbReference type="ARBA" id="ARBA00022692"/>
    </source>
</evidence>
<feature type="transmembrane region" description="Helical" evidence="13">
    <location>
        <begin position="21"/>
        <end position="44"/>
    </location>
</feature>
<dbReference type="PRINTS" id="PR00344">
    <property type="entry name" value="BCTRLSENSOR"/>
</dbReference>
<dbReference type="Pfam" id="PF02518">
    <property type="entry name" value="HATPase_c"/>
    <property type="match status" value="1"/>
</dbReference>
<feature type="transmembrane region" description="Helical" evidence="13">
    <location>
        <begin position="310"/>
        <end position="334"/>
    </location>
</feature>
<evidence type="ECO:0000256" key="12">
    <source>
        <dbReference type="ARBA" id="ARBA00023136"/>
    </source>
</evidence>
<dbReference type="InterPro" id="IPR005467">
    <property type="entry name" value="His_kinase_dom"/>
</dbReference>
<organism evidence="15 16">
    <name type="scientific">Paenibacillus oceani</name>
    <dbReference type="NCBI Taxonomy" id="2772510"/>
    <lineage>
        <taxon>Bacteria</taxon>
        <taxon>Bacillati</taxon>
        <taxon>Bacillota</taxon>
        <taxon>Bacilli</taxon>
        <taxon>Bacillales</taxon>
        <taxon>Paenibacillaceae</taxon>
        <taxon>Paenibacillus</taxon>
    </lineage>
</organism>
<evidence type="ECO:0000256" key="11">
    <source>
        <dbReference type="ARBA" id="ARBA00023012"/>
    </source>
</evidence>
<proteinExistence type="predicted"/>
<dbReference type="Pfam" id="PF06580">
    <property type="entry name" value="His_kinase"/>
    <property type="match status" value="1"/>
</dbReference>
<dbReference type="InterPro" id="IPR029151">
    <property type="entry name" value="Sensor-like_sf"/>
</dbReference>
<dbReference type="AlphaFoldDB" id="A0A927H0I9"/>
<keyword evidence="9" id="KW-0067">ATP-binding</keyword>
<dbReference type="InterPro" id="IPR003594">
    <property type="entry name" value="HATPase_dom"/>
</dbReference>
<comment type="caution">
    <text evidence="15">The sequence shown here is derived from an EMBL/GenBank/DDBJ whole genome shotgun (WGS) entry which is preliminary data.</text>
</comment>
<evidence type="ECO:0000313" key="15">
    <source>
        <dbReference type="EMBL" id="MBD2863192.1"/>
    </source>
</evidence>
<dbReference type="InterPro" id="IPR033479">
    <property type="entry name" value="dCache_1"/>
</dbReference>
<evidence type="ECO:0000313" key="16">
    <source>
        <dbReference type="Proteomes" id="UP000639396"/>
    </source>
</evidence>
<evidence type="ECO:0000256" key="13">
    <source>
        <dbReference type="SAM" id="Phobius"/>
    </source>
</evidence>
<dbReference type="EC" id="2.7.13.3" evidence="3"/>